<dbReference type="Pfam" id="PF01915">
    <property type="entry name" value="Glyco_hydro_3_C"/>
    <property type="match status" value="1"/>
</dbReference>
<dbReference type="Gene3D" id="3.20.20.300">
    <property type="entry name" value="Glycoside hydrolase, family 3, N-terminal domain"/>
    <property type="match status" value="1"/>
</dbReference>
<dbReference type="Gene3D" id="3.40.50.1700">
    <property type="entry name" value="Glycoside hydrolase family 3 C-terminal domain"/>
    <property type="match status" value="1"/>
</dbReference>
<comment type="caution">
    <text evidence="5">The sequence shown here is derived from an EMBL/GenBank/DDBJ whole genome shotgun (WGS) entry which is preliminary data.</text>
</comment>
<dbReference type="InterPro" id="IPR036962">
    <property type="entry name" value="Glyco_hydro_3_N_sf"/>
</dbReference>
<dbReference type="PRINTS" id="PR00133">
    <property type="entry name" value="GLHYDRLASE3"/>
</dbReference>
<dbReference type="RefSeq" id="WP_107959377.1">
    <property type="nucleotide sequence ID" value="NZ_QAOG01000006.1"/>
</dbReference>
<keyword evidence="6" id="KW-1185">Reference proteome</keyword>
<feature type="domain" description="ExoP galactose-binding-like" evidence="4">
    <location>
        <begin position="676"/>
        <end position="830"/>
    </location>
</feature>
<dbReference type="InterPro" id="IPR001764">
    <property type="entry name" value="Glyco_hydro_3_N"/>
</dbReference>
<evidence type="ECO:0000259" key="3">
    <source>
        <dbReference type="Pfam" id="PF01915"/>
    </source>
</evidence>
<sequence>MSAGFSTLTIALLLQSAATPVAPPTAPVSAVAHPEIWPTANARPLRDPKVEARIDALLKRMSVADKIGQLIQVDIASIEPSDLRTYKLGSILNGGNAGPGGNDLAPPIEWLKLADQFYDASMARSDGRPAIPVIWGTDAVHGNNNIPGATLFPHNIGLGAARDRDLMREIGHVTAIETAAAGIDWTFAPTLAVVRDDRWGRTYESYSEEPQIQADYAGAVIEGVQGKVGTKDFLAPDHVIATTKHFLGDGGTGGRDQGDARIPETTLRDIHLGGYPAAIEAGTQSVMASFSSWNGAKMHGNKSLLTGVLKDRLHFDGFVVGDWNGHGQVDGCSNESCAAAINAGLDMFMYSGSGWKTLYANTLKQAQSGEIPAARLDDAVRRILRVKIRAGTFDRGRPSSRALAGKMTLIGAADHRAIARRAARESMVLLKNEGGLLPLKPAANILVAGGGADNIPQQAGGWSLTWQGGGTTNADFPNAQTIWSGISTAVKDAGGTATLSADGSYAKKPDAAIVVFGEQPYAEFKGDRPNLEYSPDDKADLDLLRKLKAAGVPVVAVFLSGRPLWVNAELNASDAFVAAFLPGSEGGGVADVLFRKKDGSVANDFRGKLSFSWPKRPDQYVLNRTDPGYDPLFAFGYGLSYAKPGTVPKLDEARPAGMAASFNGTVFGKGRVPEGWSLTLVEQGQSKVRLLGVNATTATRRLAASAVDRRRQEDARAFVWAGGPADTRIEASGPLDLTRESNGELSLVVDVRVDRPATAPVALGMVSTDGKAVTVPITRMLATAKVGDWQQVIVPLQCFAKRGIDMAHVTAPFLIATDGTLGVSISDVKIDSAPVSITKCGD</sequence>
<reference evidence="5 6" key="1">
    <citation type="submission" date="2018-04" db="EMBL/GenBank/DDBJ databases">
        <title>Genomic Encyclopedia of Type Strains, Phase III (KMG-III): the genomes of soil and plant-associated and newly described type strains.</title>
        <authorList>
            <person name="Whitman W."/>
        </authorList>
    </citation>
    <scope>NUCLEOTIDE SEQUENCE [LARGE SCALE GENOMIC DNA]</scope>
    <source>
        <strain evidence="5 6">MA101b</strain>
    </source>
</reference>
<protein>
    <submittedName>
        <fullName evidence="5">Beta-glucosidase</fullName>
    </submittedName>
</protein>
<dbReference type="PANTHER" id="PTHR30620:SF77">
    <property type="entry name" value="LYSOSOMAL BETA GLUCOSIDASE-LIKE"/>
    <property type="match status" value="1"/>
</dbReference>
<dbReference type="SUPFAM" id="SSF51445">
    <property type="entry name" value="(Trans)glycosidases"/>
    <property type="match status" value="1"/>
</dbReference>
<dbReference type="InterPro" id="IPR051915">
    <property type="entry name" value="Cellulose_Degrad_GH3"/>
</dbReference>
<dbReference type="EMBL" id="QAOG01000006">
    <property type="protein sequence ID" value="PTQ59119.1"/>
    <property type="molecule type" value="Genomic_DNA"/>
</dbReference>
<proteinExistence type="predicted"/>
<keyword evidence="1" id="KW-0378">Hydrolase</keyword>
<evidence type="ECO:0000256" key="1">
    <source>
        <dbReference type="ARBA" id="ARBA00022801"/>
    </source>
</evidence>
<dbReference type="InterPro" id="IPR002772">
    <property type="entry name" value="Glyco_hydro_3_C"/>
</dbReference>
<accession>A0A2T5GII1</accession>
<dbReference type="Gene3D" id="2.60.120.430">
    <property type="entry name" value="Galactose-binding lectin"/>
    <property type="match status" value="1"/>
</dbReference>
<dbReference type="InterPro" id="IPR041443">
    <property type="entry name" value="Exop_C"/>
</dbReference>
<feature type="domain" description="Glycoside hydrolase family 3 C-terminal" evidence="3">
    <location>
        <begin position="427"/>
        <end position="641"/>
    </location>
</feature>
<evidence type="ECO:0000313" key="6">
    <source>
        <dbReference type="Proteomes" id="UP000244189"/>
    </source>
</evidence>
<dbReference type="Proteomes" id="UP000244189">
    <property type="component" value="Unassembled WGS sequence"/>
</dbReference>
<dbReference type="Pfam" id="PF18559">
    <property type="entry name" value="Exop_C"/>
    <property type="match status" value="1"/>
</dbReference>
<dbReference type="GO" id="GO:0008422">
    <property type="term" value="F:beta-glucosidase activity"/>
    <property type="evidence" value="ECO:0007669"/>
    <property type="project" value="TreeGrafter"/>
</dbReference>
<dbReference type="SUPFAM" id="SSF52279">
    <property type="entry name" value="Beta-D-glucan exohydrolase, C-terminal domain"/>
    <property type="match status" value="1"/>
</dbReference>
<evidence type="ECO:0000259" key="2">
    <source>
        <dbReference type="Pfam" id="PF00933"/>
    </source>
</evidence>
<name>A0A2T5GII1_9SPHN</name>
<organism evidence="5 6">
    <name type="scientific">Sphingomonas aurantiaca</name>
    <dbReference type="NCBI Taxonomy" id="185949"/>
    <lineage>
        <taxon>Bacteria</taxon>
        <taxon>Pseudomonadati</taxon>
        <taxon>Pseudomonadota</taxon>
        <taxon>Alphaproteobacteria</taxon>
        <taxon>Sphingomonadales</taxon>
        <taxon>Sphingomonadaceae</taxon>
        <taxon>Sphingomonas</taxon>
    </lineage>
</organism>
<dbReference type="PANTHER" id="PTHR30620">
    <property type="entry name" value="PERIPLASMIC BETA-GLUCOSIDASE-RELATED"/>
    <property type="match status" value="1"/>
</dbReference>
<dbReference type="AlphaFoldDB" id="A0A2T5GII1"/>
<dbReference type="Pfam" id="PF00933">
    <property type="entry name" value="Glyco_hydro_3"/>
    <property type="match status" value="1"/>
</dbReference>
<feature type="domain" description="Glycoside hydrolase family 3 N-terminal" evidence="2">
    <location>
        <begin position="63"/>
        <end position="386"/>
    </location>
</feature>
<evidence type="ECO:0000313" key="5">
    <source>
        <dbReference type="EMBL" id="PTQ59119.1"/>
    </source>
</evidence>
<dbReference type="InterPro" id="IPR017853">
    <property type="entry name" value="GH"/>
</dbReference>
<evidence type="ECO:0000259" key="4">
    <source>
        <dbReference type="Pfam" id="PF18559"/>
    </source>
</evidence>
<gene>
    <name evidence="5" type="ORF">C8J26_3447</name>
</gene>
<dbReference type="InterPro" id="IPR036881">
    <property type="entry name" value="Glyco_hydro_3_C_sf"/>
</dbReference>
<dbReference type="GO" id="GO:0009251">
    <property type="term" value="P:glucan catabolic process"/>
    <property type="evidence" value="ECO:0007669"/>
    <property type="project" value="TreeGrafter"/>
</dbReference>